<accession>A0A3N4LIK1</accession>
<evidence type="ECO:0000256" key="1">
    <source>
        <dbReference type="ARBA" id="ARBA00004137"/>
    </source>
</evidence>
<keyword evidence="10 12" id="KW-1015">Disulfide bond</keyword>
<evidence type="ECO:0000256" key="3">
    <source>
        <dbReference type="ARBA" id="ARBA00022448"/>
    </source>
</evidence>
<comment type="subcellular location">
    <subcellularLocation>
        <location evidence="1 12">Mitochondrion inner membrane</location>
        <topology evidence="1 12">Peripheral membrane protein</topology>
        <orientation evidence="1 12">Intermembrane side</orientation>
    </subcellularLocation>
</comment>
<dbReference type="InterPro" id="IPR035427">
    <property type="entry name" value="Tim10-like_dom_sf"/>
</dbReference>
<comment type="similarity">
    <text evidence="2 12">Belongs to the small Tim family.</text>
</comment>
<dbReference type="Proteomes" id="UP000267821">
    <property type="component" value="Unassembled WGS sequence"/>
</dbReference>
<keyword evidence="3 12" id="KW-0813">Transport</keyword>
<sequence>LSAQEQQELQKLAERKQVKEFMTMYTNLTERCFNDCITDFTSKSLGSKEETCLNRCAAKFLNSTDRVGVRFAE</sequence>
<reference evidence="14 15" key="1">
    <citation type="journal article" date="2018" name="Nat. Ecol. Evol.">
        <title>Pezizomycetes genomes reveal the molecular basis of ectomycorrhizal truffle lifestyle.</title>
        <authorList>
            <person name="Murat C."/>
            <person name="Payen T."/>
            <person name="Noel B."/>
            <person name="Kuo A."/>
            <person name="Morin E."/>
            <person name="Chen J."/>
            <person name="Kohler A."/>
            <person name="Krizsan K."/>
            <person name="Balestrini R."/>
            <person name="Da Silva C."/>
            <person name="Montanini B."/>
            <person name="Hainaut M."/>
            <person name="Levati E."/>
            <person name="Barry K.W."/>
            <person name="Belfiori B."/>
            <person name="Cichocki N."/>
            <person name="Clum A."/>
            <person name="Dockter R.B."/>
            <person name="Fauchery L."/>
            <person name="Guy J."/>
            <person name="Iotti M."/>
            <person name="Le Tacon F."/>
            <person name="Lindquist E.A."/>
            <person name="Lipzen A."/>
            <person name="Malagnac F."/>
            <person name="Mello A."/>
            <person name="Molinier V."/>
            <person name="Miyauchi S."/>
            <person name="Poulain J."/>
            <person name="Riccioni C."/>
            <person name="Rubini A."/>
            <person name="Sitrit Y."/>
            <person name="Splivallo R."/>
            <person name="Traeger S."/>
            <person name="Wang M."/>
            <person name="Zifcakova L."/>
            <person name="Wipf D."/>
            <person name="Zambonelli A."/>
            <person name="Paolocci F."/>
            <person name="Nowrousian M."/>
            <person name="Ottonello S."/>
            <person name="Baldrian P."/>
            <person name="Spatafora J.W."/>
            <person name="Henrissat B."/>
            <person name="Nagy L.G."/>
            <person name="Aury J.M."/>
            <person name="Wincker P."/>
            <person name="Grigoriev I.V."/>
            <person name="Bonfante P."/>
            <person name="Martin F.M."/>
        </authorList>
    </citation>
    <scope>NUCLEOTIDE SEQUENCE [LARGE SCALE GENOMIC DNA]</scope>
    <source>
        <strain evidence="14 15">ATCC MYA-4762</strain>
    </source>
</reference>
<keyword evidence="6" id="KW-0862">Zinc</keyword>
<dbReference type="EMBL" id="ML121550">
    <property type="protein sequence ID" value="RPB22734.1"/>
    <property type="molecule type" value="Genomic_DNA"/>
</dbReference>
<comment type="domain">
    <text evidence="12">The twin CX3C motif contains 4 conserved Cys residues that form 2 disulfide bonds in the mitochondrial intermembrane space.</text>
</comment>
<dbReference type="GO" id="GO:0005743">
    <property type="term" value="C:mitochondrial inner membrane"/>
    <property type="evidence" value="ECO:0007669"/>
    <property type="project" value="UniProtKB-SubCell"/>
</dbReference>
<dbReference type="Gene3D" id="1.10.287.810">
    <property type="entry name" value="Mitochondrial import inner membrane translocase subunit tim13 like domains"/>
    <property type="match status" value="1"/>
</dbReference>
<dbReference type="InterPro" id="IPR050673">
    <property type="entry name" value="Mito_inner_translocase_sub"/>
</dbReference>
<evidence type="ECO:0000256" key="12">
    <source>
        <dbReference type="RuleBase" id="RU367043"/>
    </source>
</evidence>
<evidence type="ECO:0000259" key="13">
    <source>
        <dbReference type="Pfam" id="PF02953"/>
    </source>
</evidence>
<evidence type="ECO:0000313" key="14">
    <source>
        <dbReference type="EMBL" id="RPB22734.1"/>
    </source>
</evidence>
<organism evidence="14 15">
    <name type="scientific">Terfezia boudieri ATCC MYA-4762</name>
    <dbReference type="NCBI Taxonomy" id="1051890"/>
    <lineage>
        <taxon>Eukaryota</taxon>
        <taxon>Fungi</taxon>
        <taxon>Dikarya</taxon>
        <taxon>Ascomycota</taxon>
        <taxon>Pezizomycotina</taxon>
        <taxon>Pezizomycetes</taxon>
        <taxon>Pezizales</taxon>
        <taxon>Pezizaceae</taxon>
        <taxon>Terfezia</taxon>
    </lineage>
</organism>
<keyword evidence="9 12" id="KW-0496">Mitochondrion</keyword>
<feature type="domain" description="Tim10-like" evidence="13">
    <location>
        <begin position="10"/>
        <end position="73"/>
    </location>
</feature>
<evidence type="ECO:0000256" key="7">
    <source>
        <dbReference type="ARBA" id="ARBA00022927"/>
    </source>
</evidence>
<feature type="non-terminal residue" evidence="14">
    <location>
        <position position="1"/>
    </location>
</feature>
<evidence type="ECO:0000256" key="4">
    <source>
        <dbReference type="ARBA" id="ARBA00022723"/>
    </source>
</evidence>
<dbReference type="InterPro" id="IPR004217">
    <property type="entry name" value="Tim10-like"/>
</dbReference>
<evidence type="ECO:0000256" key="2">
    <source>
        <dbReference type="ARBA" id="ARBA00006720"/>
    </source>
</evidence>
<dbReference type="AlphaFoldDB" id="A0A3N4LIK1"/>
<dbReference type="OrthoDB" id="1551503at2759"/>
<keyword evidence="11 12" id="KW-0143">Chaperone</keyword>
<dbReference type="GO" id="GO:0046872">
    <property type="term" value="F:metal ion binding"/>
    <property type="evidence" value="ECO:0007669"/>
    <property type="project" value="UniProtKB-KW"/>
</dbReference>
<dbReference type="PANTHER" id="PTHR13172">
    <property type="entry name" value="MITOCHONDRIAL IMPORT INNER MEMBRANE TRANSLOCASE SUBUNIT TIM9B"/>
    <property type="match status" value="1"/>
</dbReference>
<dbReference type="GO" id="GO:0015031">
    <property type="term" value="P:protein transport"/>
    <property type="evidence" value="ECO:0007669"/>
    <property type="project" value="UniProtKB-KW"/>
</dbReference>
<keyword evidence="4" id="KW-0479">Metal-binding</keyword>
<dbReference type="FunCoup" id="A0A3N4LIK1">
    <property type="interactions" value="898"/>
</dbReference>
<evidence type="ECO:0000256" key="10">
    <source>
        <dbReference type="ARBA" id="ARBA00023157"/>
    </source>
</evidence>
<name>A0A3N4LIK1_9PEZI</name>
<dbReference type="SUPFAM" id="SSF144122">
    <property type="entry name" value="Tim10-like"/>
    <property type="match status" value="1"/>
</dbReference>
<gene>
    <name evidence="14" type="ORF">L211DRAFT_759522</name>
</gene>
<comment type="subunit">
    <text evidence="12">Heterohexamer.</text>
</comment>
<keyword evidence="15" id="KW-1185">Reference proteome</keyword>
<keyword evidence="7 12" id="KW-0653">Protein transport</keyword>
<evidence type="ECO:0000256" key="8">
    <source>
        <dbReference type="ARBA" id="ARBA00023010"/>
    </source>
</evidence>
<dbReference type="Pfam" id="PF02953">
    <property type="entry name" value="zf-Tim10_DDP"/>
    <property type="match status" value="1"/>
</dbReference>
<keyword evidence="5 12" id="KW-0999">Mitochondrion inner membrane</keyword>
<evidence type="ECO:0000256" key="11">
    <source>
        <dbReference type="ARBA" id="ARBA00023186"/>
    </source>
</evidence>
<evidence type="ECO:0000256" key="9">
    <source>
        <dbReference type="ARBA" id="ARBA00023128"/>
    </source>
</evidence>
<keyword evidence="8 12" id="KW-0811">Translocation</keyword>
<comment type="function">
    <text evidence="12">Mitochondrial intermembrane chaperone that participates in the import and insertion of some multi-pass transmembrane proteins into the mitochondrial inner membrane. Also required for the transfer of beta-barrel precursors from the TOM complex to the sorting and assembly machinery (SAM complex) of the outer membrane. Acts as a chaperone-like protein that protects the hydrophobic precursors from aggregation and guide them through the mitochondrial intermembrane space.</text>
</comment>
<keyword evidence="5 12" id="KW-0472">Membrane</keyword>
<evidence type="ECO:0000256" key="6">
    <source>
        <dbReference type="ARBA" id="ARBA00022833"/>
    </source>
</evidence>
<evidence type="ECO:0000256" key="5">
    <source>
        <dbReference type="ARBA" id="ARBA00022792"/>
    </source>
</evidence>
<protein>
    <recommendedName>
        <fullName evidence="12">Mitochondrial import inner membrane translocase subunit</fullName>
    </recommendedName>
</protein>
<proteinExistence type="inferred from homology"/>
<feature type="non-terminal residue" evidence="14">
    <location>
        <position position="73"/>
    </location>
</feature>
<dbReference type="STRING" id="1051890.A0A3N4LIK1"/>
<dbReference type="InParanoid" id="A0A3N4LIK1"/>
<evidence type="ECO:0000313" key="15">
    <source>
        <dbReference type="Proteomes" id="UP000267821"/>
    </source>
</evidence>